<keyword evidence="2" id="KW-1185">Reference proteome</keyword>
<dbReference type="Gene3D" id="3.40.50.10320">
    <property type="entry name" value="LmbE-like"/>
    <property type="match status" value="1"/>
</dbReference>
<dbReference type="SUPFAM" id="SSF102588">
    <property type="entry name" value="LmbE-like"/>
    <property type="match status" value="1"/>
</dbReference>
<accession>A0ABT8AH63</accession>
<comment type="caution">
    <text evidence="1">The sequence shown here is derived from an EMBL/GenBank/DDBJ whole genome shotgun (WGS) entry which is preliminary data.</text>
</comment>
<keyword evidence="1" id="KW-0378">Hydrolase</keyword>
<organism evidence="1 2">
    <name type="scientific">Paeniroseomonas aquatica</name>
    <dbReference type="NCBI Taxonomy" id="373043"/>
    <lineage>
        <taxon>Bacteria</taxon>
        <taxon>Pseudomonadati</taxon>
        <taxon>Pseudomonadota</taxon>
        <taxon>Alphaproteobacteria</taxon>
        <taxon>Acetobacterales</taxon>
        <taxon>Acetobacteraceae</taxon>
        <taxon>Paeniroseomonas</taxon>
    </lineage>
</organism>
<dbReference type="Proteomes" id="UP001529369">
    <property type="component" value="Unassembled WGS sequence"/>
</dbReference>
<dbReference type="InterPro" id="IPR003737">
    <property type="entry name" value="GlcNAc_PI_deacetylase-related"/>
</dbReference>
<evidence type="ECO:0000313" key="1">
    <source>
        <dbReference type="EMBL" id="MDN3568786.1"/>
    </source>
</evidence>
<name>A0ABT8AH63_9PROT</name>
<dbReference type="Pfam" id="PF02585">
    <property type="entry name" value="PIG-L"/>
    <property type="match status" value="1"/>
</dbReference>
<reference evidence="2" key="1">
    <citation type="journal article" date="2019" name="Int. J. Syst. Evol. Microbiol.">
        <title>The Global Catalogue of Microorganisms (GCM) 10K type strain sequencing project: providing services to taxonomists for standard genome sequencing and annotation.</title>
        <authorList>
            <consortium name="The Broad Institute Genomics Platform"/>
            <consortium name="The Broad Institute Genome Sequencing Center for Infectious Disease"/>
            <person name="Wu L."/>
            <person name="Ma J."/>
        </authorList>
    </citation>
    <scope>NUCLEOTIDE SEQUENCE [LARGE SCALE GENOMIC DNA]</scope>
    <source>
        <strain evidence="2">CECT 7131</strain>
    </source>
</reference>
<dbReference type="GO" id="GO:0016787">
    <property type="term" value="F:hydrolase activity"/>
    <property type="evidence" value="ECO:0007669"/>
    <property type="project" value="UniProtKB-KW"/>
</dbReference>
<protein>
    <submittedName>
        <fullName evidence="1">PIG-L family deacetylase</fullName>
        <ecNumber evidence="1">3.5.1.-</ecNumber>
    </submittedName>
</protein>
<dbReference type="EC" id="3.5.1.-" evidence="1"/>
<evidence type="ECO:0000313" key="2">
    <source>
        <dbReference type="Proteomes" id="UP001529369"/>
    </source>
</evidence>
<sequence>MTGRAIALSPHLDDAAFSCGGVLARLAQLGWDVTVATVFTRSEPSPTGFALACQLDKGLPAEVDYMALRREEDAVACAALGARPLWLDFAEAPHRGYADAAALFRMPRAEDEVLAPLCGAIGDLLASSPSLILAPQGIGGHVDHVLVALALRLVLPALAPPVLWWTDFPYAMRPGSHPAQPFAAEMVALPERVATGDAAARLAACSAYRTQLGFQFGGPAGLAEALRAAGPTERVRVQGQAPLKGLWEAPTP</sequence>
<dbReference type="EMBL" id="JAUFPN010000306">
    <property type="protein sequence ID" value="MDN3568786.1"/>
    <property type="molecule type" value="Genomic_DNA"/>
</dbReference>
<gene>
    <name evidence="1" type="ORF">QWZ14_30790</name>
</gene>
<proteinExistence type="predicted"/>
<dbReference type="InterPro" id="IPR024078">
    <property type="entry name" value="LmbE-like_dom_sf"/>
</dbReference>
<dbReference type="RefSeq" id="WP_290320907.1">
    <property type="nucleotide sequence ID" value="NZ_JAUFPN010000306.1"/>
</dbReference>